<name>A0ABX8EGH7_9ACTN</name>
<accession>A0ABX8EGH7</accession>
<dbReference type="Pfam" id="PF13400">
    <property type="entry name" value="Tad"/>
    <property type="match status" value="1"/>
</dbReference>
<sequence>MIVRSERGSASIWAILVISGAFTVLLGLVVDGGRVMDARIAASRAAAQAARVGADSLSSASVRSGHDAISVEAAKARAQNYLHDAGMSGAVSVSGDTVTVTVTGASETQILGVIGIASFPIRESESARAITEEDLP</sequence>
<evidence type="ECO:0000256" key="1">
    <source>
        <dbReference type="SAM" id="Phobius"/>
    </source>
</evidence>
<proteinExistence type="predicted"/>
<keyword evidence="1" id="KW-0472">Membrane</keyword>
<evidence type="ECO:0000313" key="3">
    <source>
        <dbReference type="EMBL" id="QVT79192.1"/>
    </source>
</evidence>
<reference evidence="3 4" key="1">
    <citation type="submission" date="2021-05" db="EMBL/GenBank/DDBJ databases">
        <title>Complete genome of Nocardioides aquaticus KCTC 9944T isolated from meromictic and hypersaline Ekho Lake, Antarctica.</title>
        <authorList>
            <person name="Hwang K."/>
            <person name="Kim K.M."/>
            <person name="Choe H."/>
        </authorList>
    </citation>
    <scope>NUCLEOTIDE SEQUENCE [LARGE SCALE GENOMIC DNA]</scope>
    <source>
        <strain evidence="3 4">KCTC 9944</strain>
    </source>
</reference>
<protein>
    <recommendedName>
        <fullName evidence="2">Putative Flp pilus-assembly TadG-like N-terminal domain-containing protein</fullName>
    </recommendedName>
</protein>
<organism evidence="3 4">
    <name type="scientific">Nocardioides aquaticus</name>
    <dbReference type="NCBI Taxonomy" id="160826"/>
    <lineage>
        <taxon>Bacteria</taxon>
        <taxon>Bacillati</taxon>
        <taxon>Actinomycetota</taxon>
        <taxon>Actinomycetes</taxon>
        <taxon>Propionibacteriales</taxon>
        <taxon>Nocardioidaceae</taxon>
        <taxon>Nocardioides</taxon>
    </lineage>
</organism>
<feature type="domain" description="Putative Flp pilus-assembly TadG-like N-terminal" evidence="2">
    <location>
        <begin position="8"/>
        <end position="55"/>
    </location>
</feature>
<keyword evidence="1" id="KW-0812">Transmembrane</keyword>
<dbReference type="RefSeq" id="WP_214058670.1">
    <property type="nucleotide sequence ID" value="NZ_BAAAHS010000177.1"/>
</dbReference>
<dbReference type="InterPro" id="IPR028087">
    <property type="entry name" value="Tad_N"/>
</dbReference>
<gene>
    <name evidence="3" type="ORF">ENKNEFLB_01573</name>
</gene>
<evidence type="ECO:0000259" key="2">
    <source>
        <dbReference type="Pfam" id="PF13400"/>
    </source>
</evidence>
<keyword evidence="1" id="KW-1133">Transmembrane helix</keyword>
<feature type="transmembrane region" description="Helical" evidence="1">
    <location>
        <begin position="12"/>
        <end position="30"/>
    </location>
</feature>
<dbReference type="Proteomes" id="UP000679307">
    <property type="component" value="Chromosome"/>
</dbReference>
<dbReference type="EMBL" id="CP075371">
    <property type="protein sequence ID" value="QVT79192.1"/>
    <property type="molecule type" value="Genomic_DNA"/>
</dbReference>
<keyword evidence="4" id="KW-1185">Reference proteome</keyword>
<evidence type="ECO:0000313" key="4">
    <source>
        <dbReference type="Proteomes" id="UP000679307"/>
    </source>
</evidence>